<dbReference type="InterPro" id="IPR055014">
    <property type="entry name" value="BapA_Bap-like_C"/>
</dbReference>
<evidence type="ECO:0000313" key="2">
    <source>
        <dbReference type="Proteomes" id="UP001240164"/>
    </source>
</evidence>
<organism evidence="1 2">
    <name type="scientific">Acinetobacter calcoaceticus</name>
    <dbReference type="NCBI Taxonomy" id="471"/>
    <lineage>
        <taxon>Bacteria</taxon>
        <taxon>Pseudomonadati</taxon>
        <taxon>Pseudomonadota</taxon>
        <taxon>Gammaproteobacteria</taxon>
        <taxon>Moraxellales</taxon>
        <taxon>Moraxellaceae</taxon>
        <taxon>Acinetobacter</taxon>
        <taxon>Acinetobacter calcoaceticus/baumannii complex</taxon>
    </lineage>
</organism>
<dbReference type="Gene3D" id="2.150.10.10">
    <property type="entry name" value="Serralysin-like metalloprotease, C-terminal"/>
    <property type="match status" value="1"/>
</dbReference>
<dbReference type="RefSeq" id="WP_307013043.1">
    <property type="nucleotide sequence ID" value="NZ_JAUSQP010000006.1"/>
</dbReference>
<dbReference type="InterPro" id="IPR011049">
    <property type="entry name" value="Serralysin-like_metalloprot_C"/>
</dbReference>
<dbReference type="EMBL" id="JAUSQP010000006">
    <property type="protein sequence ID" value="MDP9804824.1"/>
    <property type="molecule type" value="Genomic_DNA"/>
</dbReference>
<dbReference type="Pfam" id="PF17963">
    <property type="entry name" value="Big_9"/>
    <property type="match status" value="1"/>
</dbReference>
<evidence type="ECO:0000313" key="1">
    <source>
        <dbReference type="EMBL" id="MDP9804824.1"/>
    </source>
</evidence>
<evidence type="ECO:0008006" key="3">
    <source>
        <dbReference type="Google" id="ProtNLM"/>
    </source>
</evidence>
<sequence length="683" mass="71744">MVANDDLATLDANIDPTTSAVPTQSKTSVVLPSYDGLILDWTWASNNALQVEVPQGTLQDFEVNISGLYAGVGVVSLGLDVLRLNENTGEYELYEHIPNAGTAFAALVGFYTGGTTINDLPEGQYAIVMTNDQGLNFTGLGFPTLTIPAGGVATDYGEVVVSGNVIVPEGPGDVADVDPEGQPLVVTQVISETGNTLTVDQSVNDFQKIEGAYGDLYIDKDGNYEYIRNPEIPNSVGKVDTFTYTIQDVDGNTATANLNIRIDSSQVDINWPTDPTLDGTVDLVATNDINGAQVDYTNFVETKSADLGSMTASVTRTGSLFGGYTYTRNPGTDTSDVVTVDENASAVLSIKVTTTDSSGANNDTFGYSVQKLVGGSWQTVYVSPTTTYSHPFLGGSNATIIDNSYSIPADSVATQWRVVYTSTESNESFLINGTNTTTVQTSVQPTLTHYDVFTASGEFTPATGNIITDDSGNGSDVTGGVGTKLFVENAAGVFVEATGQTLVYSNGTLNIAANGTYTFTPNATADGSQATSFNYKLIAANGDESNVATLTINLGRHYETGTGNDLISGTSGNDVYTTGTGADTVIFNLLNATDSTGGNGSDTWSDFNKAEGDKIDISTLLSGQSVNNTNIGQYVTATQVGADTVISIDRDGSGISYNSTEILTLKNTTTTIDELLQNSQILF</sequence>
<reference evidence="1 2" key="1">
    <citation type="submission" date="2023-07" db="EMBL/GenBank/DDBJ databases">
        <title>Sorghum-associated microbial communities from plants grown in Nebraska, USA.</title>
        <authorList>
            <person name="Schachtman D."/>
        </authorList>
    </citation>
    <scope>NUCLEOTIDE SEQUENCE [LARGE SCALE GENOMIC DNA]</scope>
    <source>
        <strain evidence="1 2">CC146</strain>
    </source>
</reference>
<gene>
    <name evidence="1" type="ORF">J2771_003121</name>
</gene>
<accession>A0ABD5AQK2</accession>
<proteinExistence type="predicted"/>
<dbReference type="AlphaFoldDB" id="A0ABD5AQK2"/>
<comment type="caution">
    <text evidence="1">The sequence shown here is derived from an EMBL/GenBank/DDBJ whole genome shotgun (WGS) entry which is preliminary data.</text>
</comment>
<dbReference type="NCBIfam" id="NF045619">
    <property type="entry name" value="adhes_GNV_Cterm"/>
    <property type="match status" value="1"/>
</dbReference>
<name>A0ABD5AQK2_ACICA</name>
<protein>
    <recommendedName>
        <fullName evidence="3">Type I secretion C-terminal target domain-containing protein</fullName>
    </recommendedName>
</protein>
<dbReference type="Proteomes" id="UP001240164">
    <property type="component" value="Unassembled WGS sequence"/>
</dbReference>
<dbReference type="InterPro" id="IPR019960">
    <property type="entry name" value="T1SS_VCA0849"/>
</dbReference>
<dbReference type="NCBIfam" id="TIGR03661">
    <property type="entry name" value="T1SS_VCA0849"/>
    <property type="match status" value="1"/>
</dbReference>